<dbReference type="Pfam" id="PF02397">
    <property type="entry name" value="Bac_transf"/>
    <property type="match status" value="1"/>
</dbReference>
<dbReference type="AlphaFoldDB" id="A0A414ZWD9"/>
<accession>A0A414ZWD9</accession>
<keyword evidence="2" id="KW-0812">Transmembrane</keyword>
<organism evidence="4 5">
    <name type="scientific">Bacteroides intestinalis</name>
    <dbReference type="NCBI Taxonomy" id="329854"/>
    <lineage>
        <taxon>Bacteria</taxon>
        <taxon>Pseudomonadati</taxon>
        <taxon>Bacteroidota</taxon>
        <taxon>Bacteroidia</taxon>
        <taxon>Bacteroidales</taxon>
        <taxon>Bacteroidaceae</taxon>
        <taxon>Bacteroides</taxon>
    </lineage>
</organism>
<dbReference type="Proteomes" id="UP000285013">
    <property type="component" value="Unassembled WGS sequence"/>
</dbReference>
<feature type="domain" description="Bacterial sugar transferase" evidence="3">
    <location>
        <begin position="144"/>
        <end position="385"/>
    </location>
</feature>
<protein>
    <submittedName>
        <fullName evidence="4">Sugar transferase</fullName>
    </submittedName>
</protein>
<dbReference type="EMBL" id="QRPE01000032">
    <property type="protein sequence ID" value="RHL87794.1"/>
    <property type="molecule type" value="Genomic_DNA"/>
</dbReference>
<dbReference type="PANTHER" id="PTHR30576:SF0">
    <property type="entry name" value="UNDECAPRENYL-PHOSPHATE N-ACETYLGALACTOSAMINYL 1-PHOSPHATE TRANSFERASE-RELATED"/>
    <property type="match status" value="1"/>
</dbReference>
<dbReference type="PANTHER" id="PTHR30576">
    <property type="entry name" value="COLANIC BIOSYNTHESIS UDP-GLUCOSE LIPID CARRIER TRANSFERASE"/>
    <property type="match status" value="1"/>
</dbReference>
<gene>
    <name evidence="4" type="ORF">DWZ95_20295</name>
</gene>
<evidence type="ECO:0000313" key="4">
    <source>
        <dbReference type="EMBL" id="RHL87794.1"/>
    </source>
</evidence>
<reference evidence="4 5" key="1">
    <citation type="submission" date="2018-08" db="EMBL/GenBank/DDBJ databases">
        <title>A genome reference for cultivated species of the human gut microbiota.</title>
        <authorList>
            <person name="Zou Y."/>
            <person name="Xue W."/>
            <person name="Luo G."/>
        </authorList>
    </citation>
    <scope>NUCLEOTIDE SEQUENCE [LARGE SCALE GENOMIC DNA]</scope>
    <source>
        <strain evidence="4 5">AF36-16BH</strain>
    </source>
</reference>
<dbReference type="GO" id="GO:0016780">
    <property type="term" value="F:phosphotransferase activity, for other substituted phosphate groups"/>
    <property type="evidence" value="ECO:0007669"/>
    <property type="project" value="TreeGrafter"/>
</dbReference>
<evidence type="ECO:0000259" key="3">
    <source>
        <dbReference type="Pfam" id="PF02397"/>
    </source>
</evidence>
<comment type="similarity">
    <text evidence="1">Belongs to the bacterial sugar transferase family.</text>
</comment>
<proteinExistence type="inferred from homology"/>
<evidence type="ECO:0000256" key="2">
    <source>
        <dbReference type="SAM" id="Phobius"/>
    </source>
</evidence>
<evidence type="ECO:0000256" key="1">
    <source>
        <dbReference type="ARBA" id="ARBA00006464"/>
    </source>
</evidence>
<name>A0A414ZWD9_9BACE</name>
<dbReference type="RefSeq" id="WP_007662319.1">
    <property type="nucleotide sequence ID" value="NZ_JADMTM010000063.1"/>
</dbReference>
<keyword evidence="2" id="KW-1133">Transmembrane helix</keyword>
<sequence length="390" mass="45100">MLYYIYIGSNRIIIDHLSKVTGGMFVAVSSSQKAAKVIDGIRERYNISILYEQTDVREADCIEITYLRKRYPRVYITLITEALKSENRKAYLQAGVNNTLPPHAEEDSIQRMNAYLKARKESKLKEFSETHRKILNTYHLPMWKRTFDILFASTAVIILSPILIGTAIAIRLESKGKVIYKSQRVGSNYQIFDFLKFRSMYTNADKRLKELNALNQYQIEEVESSDEGPEIRFDDLAGTPDEEESLLISDDFVISEEDFIKKKEKTKENTFVKLENDPRVTRVGRIIRKYSIDELPQLFNILKGDMSIVGNRPLPLYEAELLTSDAYIDRFMAPAGLTGLWQVEKRGGAGKMSAEERKQLDIKYARDFSFWLDMKIIFKTLTAFIQKENV</sequence>
<evidence type="ECO:0000313" key="5">
    <source>
        <dbReference type="Proteomes" id="UP000285013"/>
    </source>
</evidence>
<keyword evidence="2" id="KW-0472">Membrane</keyword>
<feature type="transmembrane region" description="Helical" evidence="2">
    <location>
        <begin position="149"/>
        <end position="170"/>
    </location>
</feature>
<keyword evidence="4" id="KW-0808">Transferase</keyword>
<comment type="caution">
    <text evidence="4">The sequence shown here is derived from an EMBL/GenBank/DDBJ whole genome shotgun (WGS) entry which is preliminary data.</text>
</comment>
<dbReference type="InterPro" id="IPR003362">
    <property type="entry name" value="Bact_transf"/>
</dbReference>
<dbReference type="GeneID" id="26159278"/>